<dbReference type="STRING" id="411483.FAEPRAA2165_03100"/>
<dbReference type="AlphaFoldDB" id="C7H9U6"/>
<reference evidence="1" key="1">
    <citation type="submission" date="2009-08" db="EMBL/GenBank/DDBJ databases">
        <authorList>
            <person name="Weinstock G."/>
            <person name="Sodergren E."/>
            <person name="Clifton S."/>
            <person name="Fulton L."/>
            <person name="Fulton B."/>
            <person name="Courtney L."/>
            <person name="Fronick C."/>
            <person name="Harrison M."/>
            <person name="Strong C."/>
            <person name="Farmer C."/>
            <person name="Delahaunty K."/>
            <person name="Markovic C."/>
            <person name="Hall O."/>
            <person name="Minx P."/>
            <person name="Tomlinson C."/>
            <person name="Mitreva M."/>
            <person name="Nelson J."/>
            <person name="Hou S."/>
            <person name="Wollam A."/>
            <person name="Pepin K.H."/>
            <person name="Johnson M."/>
            <person name="Bhonagiri V."/>
            <person name="Nash W.E."/>
            <person name="Warren W."/>
            <person name="Chinwalla A."/>
            <person name="Mardis E.R."/>
            <person name="Wilson R.K."/>
        </authorList>
    </citation>
    <scope>NUCLEOTIDE SEQUENCE [LARGE SCALE GENOMIC DNA]</scope>
    <source>
        <strain evidence="1">A2-165</strain>
    </source>
</reference>
<accession>C7H9U6</accession>
<gene>
    <name evidence="1" type="ORF">FAEPRAA2165_03100</name>
</gene>
<dbReference type="HOGENOM" id="CLU_2934670_0_0_9"/>
<name>C7H9U6_FAED2</name>
<keyword evidence="2" id="KW-1185">Reference proteome</keyword>
<dbReference type="EMBL" id="ACOP02000082">
    <property type="protein sequence ID" value="EEU95303.1"/>
    <property type="molecule type" value="Genomic_DNA"/>
</dbReference>
<organism evidence="1 2">
    <name type="scientific">Faecalibacterium duncaniae (strain DSM 17677 / JCM 31915 / A2-165)</name>
    <name type="common">Faecalibacterium prausnitzii</name>
    <dbReference type="NCBI Taxonomy" id="411483"/>
    <lineage>
        <taxon>Bacteria</taxon>
        <taxon>Bacillati</taxon>
        <taxon>Bacillota</taxon>
        <taxon>Clostridia</taxon>
        <taxon>Eubacteriales</taxon>
        <taxon>Oscillospiraceae</taxon>
        <taxon>Faecalibacterium</taxon>
    </lineage>
</organism>
<dbReference type="Proteomes" id="UP000004619">
    <property type="component" value="Unassembled WGS sequence"/>
</dbReference>
<proteinExistence type="predicted"/>
<evidence type="ECO:0000313" key="1">
    <source>
        <dbReference type="EMBL" id="EEU95303.1"/>
    </source>
</evidence>
<comment type="caution">
    <text evidence="1">The sequence shown here is derived from an EMBL/GenBank/DDBJ whole genome shotgun (WGS) entry which is preliminary data.</text>
</comment>
<dbReference type="RefSeq" id="WP_005935364.1">
    <property type="nucleotide sequence ID" value="NZ_GG697155.2"/>
</dbReference>
<sequence length="60" mass="6984">MKRKNDYYYIIKLGIFQRKSEETRHHFPNGTLLPGAMLLSENAIQTLSLLCNLPKMLLGY</sequence>
<protein>
    <submittedName>
        <fullName evidence="1">Uncharacterized protein</fullName>
    </submittedName>
</protein>
<evidence type="ECO:0000313" key="2">
    <source>
        <dbReference type="Proteomes" id="UP000004619"/>
    </source>
</evidence>